<dbReference type="GO" id="GO:0016740">
    <property type="term" value="F:transferase activity"/>
    <property type="evidence" value="ECO:0007669"/>
    <property type="project" value="UniProtKB-UniRule"/>
</dbReference>
<comment type="similarity">
    <text evidence="1 11 14">Belongs to the ApbE family.</text>
</comment>
<evidence type="ECO:0000256" key="13">
    <source>
        <dbReference type="PIRSR" id="PIRSR006268-2"/>
    </source>
</evidence>
<sequence>MKRNRLIFSTVACIMLTSVLSSCDDRSVSNLSEQKATVSTKVQGKTMGTFYAVNVVGGYKGGESALTDLAENCFKKICDEISTFDKNAELAKFNEFKSTEPYEISADLSKIIQDTVYQGRRIDEATDITVGPLVNLWGFGINKRNDNAPTEEQITEVKKLVGFDKFELRFDGQKSYLVKKDPNVRLDLSTVGEGLGADAVAEELIKQGYKNFMVNVAGASRSYGVNAEGRKWKLGIEDPTSPAPKLFVPICALDKAVATAGSYRNFFKDEKTGTVYSHAIDPKTGYPVSHNTLSVTVISDSAFESDALDTGLLVLGADRALEWGEKNNYPLATIEYKDGKPVMRHTKQFEPFLKCGTENTAN</sequence>
<dbReference type="InterPro" id="IPR024932">
    <property type="entry name" value="ApbE"/>
</dbReference>
<evidence type="ECO:0000256" key="8">
    <source>
        <dbReference type="ARBA" id="ARBA00022842"/>
    </source>
</evidence>
<dbReference type="GO" id="GO:0005886">
    <property type="term" value="C:plasma membrane"/>
    <property type="evidence" value="ECO:0007669"/>
    <property type="project" value="UniProtKB-SubCell"/>
</dbReference>
<feature type="binding site" evidence="12">
    <location>
        <begin position="125"/>
        <end position="127"/>
    </location>
    <ligand>
        <name>FAD</name>
        <dbReference type="ChEBI" id="CHEBI:57692"/>
    </ligand>
</feature>
<comment type="subcellular location">
    <subcellularLocation>
        <location evidence="14">Cell inner membrane</location>
        <topology evidence="14">Lipid-anchor</topology>
        <orientation evidence="14">Periplasmic side</orientation>
    </subcellularLocation>
</comment>
<dbReference type="GO" id="GO:0046872">
    <property type="term" value="F:metal ion binding"/>
    <property type="evidence" value="ECO:0007669"/>
    <property type="project" value="UniProtKB-UniRule"/>
</dbReference>
<name>A0A662Z8B3_9GAMM</name>
<gene>
    <name evidence="15" type="ORF">SAMN04487865_101332</name>
</gene>
<keyword evidence="14" id="KW-1003">Cell membrane</keyword>
<comment type="function">
    <text evidence="14">Flavin transferase that catalyzes the transfer of the FMN moiety of FAD and its covalent binding to the hydroxyl group of a threonine residue in a target flavoprotein.</text>
</comment>
<dbReference type="OrthoDB" id="9778595at2"/>
<evidence type="ECO:0000256" key="14">
    <source>
        <dbReference type="RuleBase" id="RU363002"/>
    </source>
</evidence>
<evidence type="ECO:0000256" key="12">
    <source>
        <dbReference type="PIRSR" id="PIRSR006268-1"/>
    </source>
</evidence>
<dbReference type="RefSeq" id="WP_074840093.1">
    <property type="nucleotide sequence ID" value="NZ_CP047056.1"/>
</dbReference>
<keyword evidence="14" id="KW-0997">Cell inner membrane</keyword>
<dbReference type="Pfam" id="PF02424">
    <property type="entry name" value="ApbE"/>
    <property type="match status" value="1"/>
</dbReference>
<keyword evidence="6 11" id="KW-0479">Metal-binding</keyword>
<keyword evidence="14" id="KW-0472">Membrane</keyword>
<dbReference type="Proteomes" id="UP000243374">
    <property type="component" value="Unassembled WGS sequence"/>
</dbReference>
<dbReference type="Gene3D" id="3.10.520.10">
    <property type="entry name" value="ApbE-like domains"/>
    <property type="match status" value="1"/>
</dbReference>
<keyword evidence="5 11" id="KW-0808">Transferase</keyword>
<feature type="chain" id="PRO_5025084837" description="FAD:protein FMN transferase" evidence="14">
    <location>
        <begin position="24"/>
        <end position="362"/>
    </location>
</feature>
<evidence type="ECO:0000256" key="2">
    <source>
        <dbReference type="ARBA" id="ARBA00011955"/>
    </source>
</evidence>
<evidence type="ECO:0000256" key="7">
    <source>
        <dbReference type="ARBA" id="ARBA00022827"/>
    </source>
</evidence>
<accession>A0A662Z8B3</accession>
<dbReference type="PANTHER" id="PTHR30040:SF2">
    <property type="entry name" value="FAD:PROTEIN FMN TRANSFERASE"/>
    <property type="match status" value="1"/>
</dbReference>
<dbReference type="EC" id="2.7.1.180" evidence="2 11"/>
<proteinExistence type="inferred from homology"/>
<dbReference type="PROSITE" id="PS51257">
    <property type="entry name" value="PROKAR_LIPOPROTEIN"/>
    <property type="match status" value="1"/>
</dbReference>
<evidence type="ECO:0000256" key="5">
    <source>
        <dbReference type="ARBA" id="ARBA00022679"/>
    </source>
</evidence>
<evidence type="ECO:0000313" key="15">
    <source>
        <dbReference type="EMBL" id="SFK00214.1"/>
    </source>
</evidence>
<reference evidence="15 16" key="1">
    <citation type="submission" date="2016-10" db="EMBL/GenBank/DDBJ databases">
        <authorList>
            <person name="Varghese N."/>
            <person name="Submissions S."/>
        </authorList>
    </citation>
    <scope>NUCLEOTIDE SEQUENCE [LARGE SCALE GENOMIC DNA]</scope>
    <source>
        <strain evidence="15 16">22B</strain>
    </source>
</reference>
<feature type="binding site" evidence="12">
    <location>
        <position position="187"/>
    </location>
    <ligand>
        <name>FAD</name>
        <dbReference type="ChEBI" id="CHEBI:57692"/>
    </ligand>
</feature>
<dbReference type="PANTHER" id="PTHR30040">
    <property type="entry name" value="THIAMINE BIOSYNTHESIS LIPOPROTEIN APBE"/>
    <property type="match status" value="1"/>
</dbReference>
<feature type="binding site" evidence="12">
    <location>
        <position position="193"/>
    </location>
    <ligand>
        <name>FAD</name>
        <dbReference type="ChEBI" id="CHEBI:57692"/>
    </ligand>
</feature>
<keyword evidence="8 11" id="KW-0460">Magnesium</keyword>
<evidence type="ECO:0000256" key="6">
    <source>
        <dbReference type="ARBA" id="ARBA00022723"/>
    </source>
</evidence>
<organism evidence="15 16">
    <name type="scientific">Succinivibrio dextrinosolvens</name>
    <dbReference type="NCBI Taxonomy" id="83771"/>
    <lineage>
        <taxon>Bacteria</taxon>
        <taxon>Pseudomonadati</taxon>
        <taxon>Pseudomonadota</taxon>
        <taxon>Gammaproteobacteria</taxon>
        <taxon>Aeromonadales</taxon>
        <taxon>Succinivibrionaceae</taxon>
        <taxon>Succinivibrio</taxon>
    </lineage>
</organism>
<protein>
    <recommendedName>
        <fullName evidence="3 11">FAD:protein FMN transferase</fullName>
        <ecNumber evidence="2 11">2.7.1.180</ecNumber>
    </recommendedName>
    <alternativeName>
        <fullName evidence="9 11">Flavin transferase</fullName>
    </alternativeName>
</protein>
<dbReference type="SUPFAM" id="SSF143631">
    <property type="entry name" value="ApbE-like"/>
    <property type="match status" value="1"/>
</dbReference>
<feature type="binding site" evidence="13">
    <location>
        <position position="310"/>
    </location>
    <ligand>
        <name>Mg(2+)</name>
        <dbReference type="ChEBI" id="CHEBI:18420"/>
    </ligand>
</feature>
<dbReference type="AlphaFoldDB" id="A0A662Z8B3"/>
<comment type="cofactor">
    <cofactor evidence="13">
        <name>Mg(2+)</name>
        <dbReference type="ChEBI" id="CHEBI:18420"/>
    </cofactor>
    <cofactor evidence="13">
        <name>Mn(2+)</name>
        <dbReference type="ChEBI" id="CHEBI:29035"/>
    </cofactor>
    <text evidence="13">Magnesium. Can also use manganese.</text>
</comment>
<evidence type="ECO:0000313" key="16">
    <source>
        <dbReference type="Proteomes" id="UP000243374"/>
    </source>
</evidence>
<evidence type="ECO:0000256" key="11">
    <source>
        <dbReference type="PIRNR" id="PIRNR006268"/>
    </source>
</evidence>
<feature type="signal peptide" evidence="14">
    <location>
        <begin position="1"/>
        <end position="23"/>
    </location>
</feature>
<keyword evidence="16" id="KW-1185">Reference proteome</keyword>
<feature type="binding site" evidence="12">
    <location>
        <position position="47"/>
    </location>
    <ligand>
        <name>FAD</name>
        <dbReference type="ChEBI" id="CHEBI:57692"/>
    </ligand>
</feature>
<feature type="binding site" evidence="12">
    <location>
        <position position="84"/>
    </location>
    <ligand>
        <name>FAD</name>
        <dbReference type="ChEBI" id="CHEBI:57692"/>
    </ligand>
</feature>
<evidence type="ECO:0000256" key="10">
    <source>
        <dbReference type="ARBA" id="ARBA00048540"/>
    </source>
</evidence>
<dbReference type="PIRSF" id="PIRSF006268">
    <property type="entry name" value="ApbE"/>
    <property type="match status" value="1"/>
</dbReference>
<keyword evidence="4 11" id="KW-0285">Flavoprotein</keyword>
<evidence type="ECO:0000256" key="4">
    <source>
        <dbReference type="ARBA" id="ARBA00022630"/>
    </source>
</evidence>
<keyword evidence="7 11" id="KW-0274">FAD</keyword>
<evidence type="ECO:0000256" key="9">
    <source>
        <dbReference type="ARBA" id="ARBA00031306"/>
    </source>
</evidence>
<feature type="binding site" evidence="13">
    <location>
        <position position="306"/>
    </location>
    <ligand>
        <name>Mg(2+)</name>
        <dbReference type="ChEBI" id="CHEBI:18420"/>
    </ligand>
</feature>
<dbReference type="EMBL" id="FOSF01000013">
    <property type="protein sequence ID" value="SFK00214.1"/>
    <property type="molecule type" value="Genomic_DNA"/>
</dbReference>
<evidence type="ECO:0000256" key="1">
    <source>
        <dbReference type="ARBA" id="ARBA00008282"/>
    </source>
</evidence>
<keyword evidence="14 15" id="KW-0449">Lipoprotein</keyword>
<dbReference type="InterPro" id="IPR003374">
    <property type="entry name" value="ApbE-like_sf"/>
</dbReference>
<evidence type="ECO:0000256" key="3">
    <source>
        <dbReference type="ARBA" id="ARBA00016337"/>
    </source>
</evidence>
<keyword evidence="14" id="KW-0732">Signal</keyword>
<comment type="catalytic activity">
    <reaction evidence="10 11 14">
        <text>L-threonyl-[protein] + FAD = FMN-L-threonyl-[protein] + AMP + H(+)</text>
        <dbReference type="Rhea" id="RHEA:36847"/>
        <dbReference type="Rhea" id="RHEA-COMP:11060"/>
        <dbReference type="Rhea" id="RHEA-COMP:11061"/>
        <dbReference type="ChEBI" id="CHEBI:15378"/>
        <dbReference type="ChEBI" id="CHEBI:30013"/>
        <dbReference type="ChEBI" id="CHEBI:57692"/>
        <dbReference type="ChEBI" id="CHEBI:74257"/>
        <dbReference type="ChEBI" id="CHEBI:456215"/>
        <dbReference type="EC" id="2.7.1.180"/>
    </reaction>
</comment>
<feature type="binding site" evidence="13">
    <location>
        <position position="190"/>
    </location>
    <ligand>
        <name>Mg(2+)</name>
        <dbReference type="ChEBI" id="CHEBI:18420"/>
    </ligand>
</feature>
<feature type="binding site" evidence="12">
    <location>
        <position position="280"/>
    </location>
    <ligand>
        <name>FAD</name>
        <dbReference type="ChEBI" id="CHEBI:57692"/>
    </ligand>
</feature>